<keyword evidence="1 11" id="KW-0813">Transport</keyword>
<evidence type="ECO:0000256" key="11">
    <source>
        <dbReference type="HAMAP-Rule" id="MF_00276"/>
    </source>
</evidence>
<evidence type="ECO:0000256" key="7">
    <source>
        <dbReference type="ARBA" id="ARBA00022958"/>
    </source>
</evidence>
<evidence type="ECO:0000313" key="12">
    <source>
        <dbReference type="EMBL" id="MWV44415.1"/>
    </source>
</evidence>
<keyword evidence="13" id="KW-1185">Reference proteome</keyword>
<evidence type="ECO:0000256" key="1">
    <source>
        <dbReference type="ARBA" id="ARBA00022448"/>
    </source>
</evidence>
<evidence type="ECO:0000256" key="9">
    <source>
        <dbReference type="ARBA" id="ARBA00023065"/>
    </source>
</evidence>
<gene>
    <name evidence="11 12" type="primary">kdpC</name>
    <name evidence="12" type="ORF">GRF59_12315</name>
</gene>
<evidence type="ECO:0000256" key="8">
    <source>
        <dbReference type="ARBA" id="ARBA00022989"/>
    </source>
</evidence>
<keyword evidence="8 11" id="KW-1133">Transmembrane helix</keyword>
<feature type="transmembrane region" description="Helical" evidence="11">
    <location>
        <begin position="15"/>
        <end position="37"/>
    </location>
</feature>
<comment type="function">
    <text evidence="11">Part of the high-affinity ATP-driven potassium transport (or Kdp) system, which catalyzes the hydrolysis of ATP coupled with the electrogenic transport of potassium into the cytoplasm. This subunit acts as a catalytic chaperone that increases the ATP-binding affinity of the ATP-hydrolyzing subunit KdpB by the formation of a transient KdpB/KdpC/ATP ternary complex.</text>
</comment>
<keyword evidence="6 11" id="KW-0067">ATP-binding</keyword>
<dbReference type="NCBIfam" id="NF001454">
    <property type="entry name" value="PRK00315.1"/>
    <property type="match status" value="1"/>
</dbReference>
<dbReference type="RefSeq" id="WP_160497833.1">
    <property type="nucleotide sequence ID" value="NZ_WUBI01000001.1"/>
</dbReference>
<reference evidence="12 13" key="1">
    <citation type="submission" date="2019-12" db="EMBL/GenBank/DDBJ databases">
        <title>Paenibacillus sp. nov., an endophytic bacterium isolated from the stem of Dendrobium.</title>
        <authorList>
            <person name="Zhao R."/>
        </authorList>
    </citation>
    <scope>NUCLEOTIDE SEQUENCE [LARGE SCALE GENOMIC DNA]</scope>
    <source>
        <strain evidence="12 13">HJL G12</strain>
    </source>
</reference>
<keyword evidence="4 11" id="KW-0812">Transmembrane</keyword>
<sequence length="202" mass="21710">MKTTAKFEDVSHGSIWLIALRSSLLFIVICGIAYPLASTGLAQLIFPHQANGSMVKDASGQPVGSELIGQTFTDPAFFQGRVSSIDNDGAGSGSNNYAPSNPELLKRVKDSIAQWEKENPKVPVSELPVDLITNSGSGLDPHITPASAEVQIPRISALRHIPEDQLKQLVDQNVEGRDLGVFGEKRVNVLKLNLALQELGSK</sequence>
<dbReference type="GO" id="GO:0008556">
    <property type="term" value="F:P-type potassium transmembrane transporter activity"/>
    <property type="evidence" value="ECO:0007669"/>
    <property type="project" value="InterPro"/>
</dbReference>
<dbReference type="Pfam" id="PF02669">
    <property type="entry name" value="KdpC"/>
    <property type="match status" value="1"/>
</dbReference>
<evidence type="ECO:0000256" key="4">
    <source>
        <dbReference type="ARBA" id="ARBA00022692"/>
    </source>
</evidence>
<name>A0A7X3IKR5_9BACL</name>
<evidence type="ECO:0000256" key="2">
    <source>
        <dbReference type="ARBA" id="ARBA00022475"/>
    </source>
</evidence>
<proteinExistence type="inferred from homology"/>
<dbReference type="InterPro" id="IPR003820">
    <property type="entry name" value="KdpC"/>
</dbReference>
<dbReference type="GO" id="GO:0005524">
    <property type="term" value="F:ATP binding"/>
    <property type="evidence" value="ECO:0007669"/>
    <property type="project" value="UniProtKB-UniRule"/>
</dbReference>
<comment type="caution">
    <text evidence="12">The sequence shown here is derived from an EMBL/GenBank/DDBJ whole genome shotgun (WGS) entry which is preliminary data.</text>
</comment>
<keyword evidence="2 11" id="KW-1003">Cell membrane</keyword>
<dbReference type="PIRSF" id="PIRSF001296">
    <property type="entry name" value="K_ATPase_KdpC"/>
    <property type="match status" value="1"/>
</dbReference>
<keyword evidence="10 11" id="KW-0472">Membrane</keyword>
<dbReference type="HAMAP" id="MF_00276">
    <property type="entry name" value="KdpC"/>
    <property type="match status" value="1"/>
</dbReference>
<organism evidence="12 13">
    <name type="scientific">Paenibacillus dendrobii</name>
    <dbReference type="NCBI Taxonomy" id="2691084"/>
    <lineage>
        <taxon>Bacteria</taxon>
        <taxon>Bacillati</taxon>
        <taxon>Bacillota</taxon>
        <taxon>Bacilli</taxon>
        <taxon>Bacillales</taxon>
        <taxon>Paenibacillaceae</taxon>
        <taxon>Paenibacillus</taxon>
    </lineage>
</organism>
<evidence type="ECO:0000256" key="6">
    <source>
        <dbReference type="ARBA" id="ARBA00022840"/>
    </source>
</evidence>
<dbReference type="PANTHER" id="PTHR30042:SF2">
    <property type="entry name" value="POTASSIUM-TRANSPORTING ATPASE KDPC SUBUNIT"/>
    <property type="match status" value="1"/>
</dbReference>
<dbReference type="NCBIfam" id="TIGR00681">
    <property type="entry name" value="kdpC"/>
    <property type="match status" value="1"/>
</dbReference>
<evidence type="ECO:0000256" key="3">
    <source>
        <dbReference type="ARBA" id="ARBA00022538"/>
    </source>
</evidence>
<accession>A0A7X3IKR5</accession>
<dbReference type="AlphaFoldDB" id="A0A7X3IKR5"/>
<keyword evidence="7 11" id="KW-0630">Potassium</keyword>
<keyword evidence="3 11" id="KW-0633">Potassium transport</keyword>
<dbReference type="Proteomes" id="UP000460318">
    <property type="component" value="Unassembled WGS sequence"/>
</dbReference>
<dbReference type="EMBL" id="WUBI01000001">
    <property type="protein sequence ID" value="MWV44415.1"/>
    <property type="molecule type" value="Genomic_DNA"/>
</dbReference>
<dbReference type="PANTHER" id="PTHR30042">
    <property type="entry name" value="POTASSIUM-TRANSPORTING ATPASE C CHAIN"/>
    <property type="match status" value="1"/>
</dbReference>
<evidence type="ECO:0000313" key="13">
    <source>
        <dbReference type="Proteomes" id="UP000460318"/>
    </source>
</evidence>
<dbReference type="GO" id="GO:0005886">
    <property type="term" value="C:plasma membrane"/>
    <property type="evidence" value="ECO:0007669"/>
    <property type="project" value="UniProtKB-SubCell"/>
</dbReference>
<evidence type="ECO:0000256" key="10">
    <source>
        <dbReference type="ARBA" id="ARBA00023136"/>
    </source>
</evidence>
<evidence type="ECO:0000256" key="5">
    <source>
        <dbReference type="ARBA" id="ARBA00022741"/>
    </source>
</evidence>
<protein>
    <recommendedName>
        <fullName evidence="11">Potassium-transporting ATPase KdpC subunit</fullName>
    </recommendedName>
    <alternativeName>
        <fullName evidence="11">ATP phosphohydrolase [potassium-transporting] C chain</fullName>
    </alternativeName>
    <alternativeName>
        <fullName evidence="11">Potassium-binding and translocating subunit C</fullName>
    </alternativeName>
    <alternativeName>
        <fullName evidence="11">Potassium-translocating ATPase C chain</fullName>
    </alternativeName>
</protein>
<comment type="subcellular location">
    <subcellularLocation>
        <location evidence="11">Cell membrane</location>
        <topology evidence="11">Single-pass membrane protein</topology>
    </subcellularLocation>
</comment>
<comment type="subunit">
    <text evidence="11">The system is composed of three essential subunits: KdpA, KdpB and KdpC.</text>
</comment>
<comment type="similarity">
    <text evidence="11">Belongs to the KdpC family.</text>
</comment>
<keyword evidence="9 11" id="KW-0406">Ion transport</keyword>
<keyword evidence="5 11" id="KW-0547">Nucleotide-binding</keyword>